<accession>A0A915KRN2</accession>
<dbReference type="Pfam" id="PF00271">
    <property type="entry name" value="Helicase_C"/>
    <property type="match status" value="1"/>
</dbReference>
<dbReference type="InterPro" id="IPR011545">
    <property type="entry name" value="DEAD/DEAH_box_helicase_dom"/>
</dbReference>
<evidence type="ECO:0000256" key="7">
    <source>
        <dbReference type="RuleBase" id="RU365068"/>
    </source>
</evidence>
<organism evidence="11 12">
    <name type="scientific">Romanomermis culicivorax</name>
    <name type="common">Nematode worm</name>
    <dbReference type="NCBI Taxonomy" id="13658"/>
    <lineage>
        <taxon>Eukaryota</taxon>
        <taxon>Metazoa</taxon>
        <taxon>Ecdysozoa</taxon>
        <taxon>Nematoda</taxon>
        <taxon>Enoplea</taxon>
        <taxon>Dorylaimia</taxon>
        <taxon>Mermithida</taxon>
        <taxon>Mermithoidea</taxon>
        <taxon>Mermithidae</taxon>
        <taxon>Romanomermis</taxon>
    </lineage>
</organism>
<comment type="catalytic activity">
    <reaction evidence="7">
        <text>ATP + H2O = ADP + phosphate + H(+)</text>
        <dbReference type="Rhea" id="RHEA:13065"/>
        <dbReference type="ChEBI" id="CHEBI:15377"/>
        <dbReference type="ChEBI" id="CHEBI:15378"/>
        <dbReference type="ChEBI" id="CHEBI:30616"/>
        <dbReference type="ChEBI" id="CHEBI:43474"/>
        <dbReference type="ChEBI" id="CHEBI:456216"/>
        <dbReference type="EC" id="3.6.4.13"/>
    </reaction>
</comment>
<dbReference type="GO" id="GO:0016787">
    <property type="term" value="F:hydrolase activity"/>
    <property type="evidence" value="ECO:0007669"/>
    <property type="project" value="UniProtKB-KW"/>
</dbReference>
<protein>
    <recommendedName>
        <fullName evidence="7">ATP-dependent RNA helicase</fullName>
        <ecNumber evidence="7">3.6.4.13</ecNumber>
    </recommendedName>
</protein>
<dbReference type="Proteomes" id="UP000887565">
    <property type="component" value="Unplaced"/>
</dbReference>
<keyword evidence="2 6" id="KW-0378">Hydrolase</keyword>
<dbReference type="GO" id="GO:0003723">
    <property type="term" value="F:RNA binding"/>
    <property type="evidence" value="ECO:0007669"/>
    <property type="project" value="UniProtKB-UniRule"/>
</dbReference>
<dbReference type="GO" id="GO:0003724">
    <property type="term" value="F:RNA helicase activity"/>
    <property type="evidence" value="ECO:0007669"/>
    <property type="project" value="UniProtKB-EC"/>
</dbReference>
<evidence type="ECO:0000256" key="2">
    <source>
        <dbReference type="ARBA" id="ARBA00022801"/>
    </source>
</evidence>
<dbReference type="InterPro" id="IPR014001">
    <property type="entry name" value="Helicase_ATP-bd"/>
</dbReference>
<evidence type="ECO:0000259" key="9">
    <source>
        <dbReference type="PROSITE" id="PS51192"/>
    </source>
</evidence>
<comment type="domain">
    <text evidence="7">The Q motif is unique to and characteristic of the DEAD box family of RNA helicases and controls ATP binding and hydrolysis.</text>
</comment>
<dbReference type="PROSITE" id="PS00039">
    <property type="entry name" value="DEAD_ATP_HELICASE"/>
    <property type="match status" value="1"/>
</dbReference>
<evidence type="ECO:0000256" key="5">
    <source>
        <dbReference type="ARBA" id="ARBA00022884"/>
    </source>
</evidence>
<dbReference type="InterPro" id="IPR025313">
    <property type="entry name" value="SPB4-like_CTE"/>
</dbReference>
<dbReference type="OMA" id="FLWRQKQ"/>
<evidence type="ECO:0000259" key="10">
    <source>
        <dbReference type="PROSITE" id="PS51194"/>
    </source>
</evidence>
<evidence type="ECO:0000256" key="3">
    <source>
        <dbReference type="ARBA" id="ARBA00022806"/>
    </source>
</evidence>
<keyword evidence="5 7" id="KW-0694">RNA-binding</keyword>
<keyword evidence="3 6" id="KW-0347">Helicase</keyword>
<dbReference type="Pfam" id="PF13959">
    <property type="entry name" value="CTE_SPB4"/>
    <property type="match status" value="1"/>
</dbReference>
<proteinExistence type="inferred from homology"/>
<sequence>DVQFQKERKNTRESSIFFCLTQASISTVLDEADRILDLGFKEQINAVVQNLPENRQTLLFSATQTRSVKDLARLSLKDPVYVSVNEHSEYSTPMKLQQSYMVCKEHEKIDLLWSFLRNHLHSRIIIFFSNCKQVRFVYEAFRRLRPGLTVLSLHGSMNQMKRVNVYEEFCSKQHAALFATDVAARGLDFPNVDWVYQFDCPQDATEYIHRSGRTARYSKEGESLLILTPNQEAPMLKELSDKKVPIRKINVNRKKLFSVRKKLEILCAKDTNFKLYVHRAFVAYMRSLVTMTNKAIFDVSKIDGEALARSYGLAIAPRIRFLRKMNEGKSNSNGDDKTLNKGDYRKNDFSSFSLAINSDDDGMDDIFVVKRKDVEVNVKHQDDLDTPVAKLAEPGNNSQENFLSSKRGKRLTKSKIMSKLLKKDIRLNNKTVFDDNDDGDSVVKVKCNEGQYSKESTKLLLYDIEEAKRRMAEADKVDKENYRSRVKAKHREKRLAKKARNKGDIEENDGNDKFDSEDDNRSVDLSWIPDYDKINAEQSNLDDVEQRRNNPTEEEEESEPNPKRSRKSEKSKGKQKVDEDLVLALLEN</sequence>
<dbReference type="AlphaFoldDB" id="A0A915KRN2"/>
<keyword evidence="1 6" id="KW-0547">Nucleotide-binding</keyword>
<dbReference type="GO" id="GO:0005524">
    <property type="term" value="F:ATP binding"/>
    <property type="evidence" value="ECO:0007669"/>
    <property type="project" value="UniProtKB-UniRule"/>
</dbReference>
<evidence type="ECO:0000256" key="1">
    <source>
        <dbReference type="ARBA" id="ARBA00022741"/>
    </source>
</evidence>
<evidence type="ECO:0000256" key="6">
    <source>
        <dbReference type="RuleBase" id="RU000492"/>
    </source>
</evidence>
<feature type="compositionally biased region" description="Basic and acidic residues" evidence="8">
    <location>
        <begin position="472"/>
        <end position="483"/>
    </location>
</feature>
<dbReference type="SUPFAM" id="SSF52540">
    <property type="entry name" value="P-loop containing nucleoside triphosphate hydrolases"/>
    <property type="match status" value="1"/>
</dbReference>
<dbReference type="InterPro" id="IPR001650">
    <property type="entry name" value="Helicase_C-like"/>
</dbReference>
<keyword evidence="4 6" id="KW-0067">ATP-binding</keyword>
<dbReference type="SMART" id="SM00490">
    <property type="entry name" value="HELICc"/>
    <property type="match status" value="1"/>
</dbReference>
<dbReference type="Gene3D" id="3.40.50.300">
    <property type="entry name" value="P-loop containing nucleotide triphosphate hydrolases"/>
    <property type="match status" value="2"/>
</dbReference>
<dbReference type="Pfam" id="PF00270">
    <property type="entry name" value="DEAD"/>
    <property type="match status" value="1"/>
</dbReference>
<feature type="domain" description="Helicase ATP-binding" evidence="9">
    <location>
        <begin position="28"/>
        <end position="82"/>
    </location>
</feature>
<dbReference type="GO" id="GO:0043186">
    <property type="term" value="C:P granule"/>
    <property type="evidence" value="ECO:0007669"/>
    <property type="project" value="UniProtKB-ARBA"/>
</dbReference>
<evidence type="ECO:0000313" key="11">
    <source>
        <dbReference type="Proteomes" id="UP000887565"/>
    </source>
</evidence>
<feature type="compositionally biased region" description="Basic residues" evidence="8">
    <location>
        <begin position="484"/>
        <end position="500"/>
    </location>
</feature>
<comment type="function">
    <text evidence="7">RNA helicase.</text>
</comment>
<feature type="compositionally biased region" description="Basic and acidic residues" evidence="8">
    <location>
        <begin position="501"/>
        <end position="522"/>
    </location>
</feature>
<comment type="similarity">
    <text evidence="6">Belongs to the DEAD box helicase family.</text>
</comment>
<evidence type="ECO:0000256" key="8">
    <source>
        <dbReference type="SAM" id="MobiDB-lite"/>
    </source>
</evidence>
<feature type="domain" description="Helicase C-terminal" evidence="10">
    <location>
        <begin position="95"/>
        <end position="257"/>
    </location>
</feature>
<dbReference type="WBParaSite" id="nRc.2.0.1.t41422-RA">
    <property type="protein sequence ID" value="nRc.2.0.1.t41422-RA"/>
    <property type="gene ID" value="nRc.2.0.1.g41422"/>
</dbReference>
<name>A0A915KRN2_ROMCU</name>
<feature type="region of interest" description="Disordered" evidence="8">
    <location>
        <begin position="472"/>
        <end position="588"/>
    </location>
</feature>
<dbReference type="SMART" id="SM01178">
    <property type="entry name" value="DUF4217"/>
    <property type="match status" value="1"/>
</dbReference>
<dbReference type="EC" id="3.6.4.13" evidence="7"/>
<evidence type="ECO:0000313" key="12">
    <source>
        <dbReference type="WBParaSite" id="nRc.2.0.1.t41422-RA"/>
    </source>
</evidence>
<dbReference type="InterPro" id="IPR000629">
    <property type="entry name" value="RNA-helicase_DEAD-box_CS"/>
</dbReference>
<feature type="compositionally biased region" description="Basic and acidic residues" evidence="8">
    <location>
        <begin position="568"/>
        <end position="579"/>
    </location>
</feature>
<dbReference type="PROSITE" id="PS51194">
    <property type="entry name" value="HELICASE_CTER"/>
    <property type="match status" value="1"/>
</dbReference>
<evidence type="ECO:0000256" key="4">
    <source>
        <dbReference type="ARBA" id="ARBA00022840"/>
    </source>
</evidence>
<dbReference type="CDD" id="cd18787">
    <property type="entry name" value="SF2_C_DEAD"/>
    <property type="match status" value="1"/>
</dbReference>
<dbReference type="InterPro" id="IPR027417">
    <property type="entry name" value="P-loop_NTPase"/>
</dbReference>
<keyword evidence="11" id="KW-1185">Reference proteome</keyword>
<reference evidence="12" key="1">
    <citation type="submission" date="2022-11" db="UniProtKB">
        <authorList>
            <consortium name="WormBaseParasite"/>
        </authorList>
    </citation>
    <scope>IDENTIFICATION</scope>
</reference>
<dbReference type="PROSITE" id="PS51192">
    <property type="entry name" value="HELICASE_ATP_BIND_1"/>
    <property type="match status" value="1"/>
</dbReference>
<dbReference type="PANTHER" id="PTHR24031">
    <property type="entry name" value="RNA HELICASE"/>
    <property type="match status" value="1"/>
</dbReference>